<proteinExistence type="predicted"/>
<protein>
    <submittedName>
        <fullName evidence="1">Uncharacterized protein</fullName>
    </submittedName>
</protein>
<evidence type="ECO:0000313" key="2">
    <source>
        <dbReference type="Proteomes" id="UP001634394"/>
    </source>
</evidence>
<dbReference type="EMBL" id="JBJQND010000014">
    <property type="protein sequence ID" value="KAL3855677.1"/>
    <property type="molecule type" value="Genomic_DNA"/>
</dbReference>
<reference evidence="1 2" key="1">
    <citation type="submission" date="2024-11" db="EMBL/GenBank/DDBJ databases">
        <title>Chromosome-level genome assembly of the freshwater bivalve Anodonta woodiana.</title>
        <authorList>
            <person name="Chen X."/>
        </authorList>
    </citation>
    <scope>NUCLEOTIDE SEQUENCE [LARGE SCALE GENOMIC DNA]</scope>
    <source>
        <strain evidence="1">MN2024</strain>
        <tissue evidence="1">Gills</tissue>
    </source>
</reference>
<accession>A0ABD3V4Q6</accession>
<dbReference type="EMBL" id="JBJQND010000014">
    <property type="protein sequence ID" value="KAL3855678.1"/>
    <property type="molecule type" value="Genomic_DNA"/>
</dbReference>
<dbReference type="AlphaFoldDB" id="A0ABD3V4Q6"/>
<name>A0ABD3V4Q6_SINWO</name>
<comment type="caution">
    <text evidence="1">The sequence shown here is derived from an EMBL/GenBank/DDBJ whole genome shotgun (WGS) entry which is preliminary data.</text>
</comment>
<keyword evidence="2" id="KW-1185">Reference proteome</keyword>
<dbReference type="Proteomes" id="UP001634394">
    <property type="component" value="Unassembled WGS sequence"/>
</dbReference>
<gene>
    <name evidence="1" type="ORF">ACJMK2_014884</name>
</gene>
<evidence type="ECO:0000313" key="1">
    <source>
        <dbReference type="EMBL" id="KAL3855678.1"/>
    </source>
</evidence>
<sequence>MPIKVYIWLPHGENLGHSSLELSDGTYISWWPTKKEFKNKSSIVTRVGSILRSPAALSENLDEDNGLEGNPPNIIYTLPDGRIDEDAIREWWEPFSMNQEYRVFDQNCCHVVFKALEAGRAWMFITDEDVIRRGSTLLKPVEIDRLVNKLLMILQN</sequence>
<organism evidence="1 2">
    <name type="scientific">Sinanodonta woodiana</name>
    <name type="common">Chinese pond mussel</name>
    <name type="synonym">Anodonta woodiana</name>
    <dbReference type="NCBI Taxonomy" id="1069815"/>
    <lineage>
        <taxon>Eukaryota</taxon>
        <taxon>Metazoa</taxon>
        <taxon>Spiralia</taxon>
        <taxon>Lophotrochozoa</taxon>
        <taxon>Mollusca</taxon>
        <taxon>Bivalvia</taxon>
        <taxon>Autobranchia</taxon>
        <taxon>Heteroconchia</taxon>
        <taxon>Palaeoheterodonta</taxon>
        <taxon>Unionida</taxon>
        <taxon>Unionoidea</taxon>
        <taxon>Unionidae</taxon>
        <taxon>Unioninae</taxon>
        <taxon>Sinanodonta</taxon>
    </lineage>
</organism>